<reference evidence="1" key="2">
    <citation type="journal article" date="2015" name="Fish Shellfish Immunol.">
        <title>Early steps in the European eel (Anguilla anguilla)-Vibrio vulnificus interaction in the gills: Role of the RtxA13 toxin.</title>
        <authorList>
            <person name="Callol A."/>
            <person name="Pajuelo D."/>
            <person name="Ebbesson L."/>
            <person name="Teles M."/>
            <person name="MacKenzie S."/>
            <person name="Amaro C."/>
        </authorList>
    </citation>
    <scope>NUCLEOTIDE SEQUENCE</scope>
</reference>
<dbReference type="AlphaFoldDB" id="A0A0E9SPA8"/>
<name>A0A0E9SPA8_ANGAN</name>
<dbReference type="EMBL" id="GBXM01065431">
    <property type="protein sequence ID" value="JAH43146.1"/>
    <property type="molecule type" value="Transcribed_RNA"/>
</dbReference>
<reference evidence="1" key="1">
    <citation type="submission" date="2014-11" db="EMBL/GenBank/DDBJ databases">
        <authorList>
            <person name="Amaro Gonzalez C."/>
        </authorList>
    </citation>
    <scope>NUCLEOTIDE SEQUENCE</scope>
</reference>
<accession>A0A0E9SPA8</accession>
<protein>
    <submittedName>
        <fullName evidence="1">Uncharacterized protein</fullName>
    </submittedName>
</protein>
<organism evidence="1">
    <name type="scientific">Anguilla anguilla</name>
    <name type="common">European freshwater eel</name>
    <name type="synonym">Muraena anguilla</name>
    <dbReference type="NCBI Taxonomy" id="7936"/>
    <lineage>
        <taxon>Eukaryota</taxon>
        <taxon>Metazoa</taxon>
        <taxon>Chordata</taxon>
        <taxon>Craniata</taxon>
        <taxon>Vertebrata</taxon>
        <taxon>Euteleostomi</taxon>
        <taxon>Actinopterygii</taxon>
        <taxon>Neopterygii</taxon>
        <taxon>Teleostei</taxon>
        <taxon>Anguilliformes</taxon>
        <taxon>Anguillidae</taxon>
        <taxon>Anguilla</taxon>
    </lineage>
</organism>
<evidence type="ECO:0000313" key="1">
    <source>
        <dbReference type="EMBL" id="JAH43146.1"/>
    </source>
</evidence>
<proteinExistence type="predicted"/>
<sequence length="38" mass="4244">MGCLKKRKRQGTGIKNVHIELFHSPVPLNFLATTPDPV</sequence>